<dbReference type="Proteomes" id="UP000231990">
    <property type="component" value="Unassembled WGS sequence"/>
</dbReference>
<comment type="caution">
    <text evidence="5">The sequence shown here is derived from an EMBL/GenBank/DDBJ whole genome shotgun (WGS) entry which is preliminary data.</text>
</comment>
<dbReference type="InterPro" id="IPR011990">
    <property type="entry name" value="TPR-like_helical_dom_sf"/>
</dbReference>
<organism evidence="5 7">
    <name type="scientific">Leptospira perolatii</name>
    <dbReference type="NCBI Taxonomy" id="2023191"/>
    <lineage>
        <taxon>Bacteria</taxon>
        <taxon>Pseudomonadati</taxon>
        <taxon>Spirochaetota</taxon>
        <taxon>Spirochaetia</taxon>
        <taxon>Leptospirales</taxon>
        <taxon>Leptospiraceae</taxon>
        <taxon>Leptospira</taxon>
    </lineage>
</organism>
<dbReference type="InterPro" id="IPR013105">
    <property type="entry name" value="TPR_2"/>
</dbReference>
<proteinExistence type="predicted"/>
<dbReference type="PANTHER" id="PTHR12558:SF13">
    <property type="entry name" value="CELL DIVISION CYCLE PROTEIN 27 HOMOLOG"/>
    <property type="match status" value="1"/>
</dbReference>
<dbReference type="Pfam" id="PF00515">
    <property type="entry name" value="TPR_1"/>
    <property type="match status" value="1"/>
</dbReference>
<reference evidence="6 7" key="1">
    <citation type="submission" date="2017-07" db="EMBL/GenBank/DDBJ databases">
        <title>Leptospira spp. isolated from tropical soils.</title>
        <authorList>
            <person name="Thibeaux R."/>
            <person name="Iraola G."/>
            <person name="Ferres I."/>
            <person name="Bierque E."/>
            <person name="Girault D."/>
            <person name="Soupe-Gilbert M.-E."/>
            <person name="Picardeau M."/>
            <person name="Goarant C."/>
        </authorList>
    </citation>
    <scope>NUCLEOTIDE SEQUENCE [LARGE SCALE GENOMIC DNA]</scope>
    <source>
        <strain evidence="5 7">FH1-B-B1</strain>
        <strain evidence="4 6">FH1-B-C1</strain>
    </source>
</reference>
<evidence type="ECO:0000256" key="1">
    <source>
        <dbReference type="ARBA" id="ARBA00022737"/>
    </source>
</evidence>
<dbReference type="Pfam" id="PF07719">
    <property type="entry name" value="TPR_2"/>
    <property type="match status" value="1"/>
</dbReference>
<sequence>MYLKAFGENEEAKRHFLQGYRFQSEGDLKKASFYYRKSISLRPTAEAWTFLGWAYSLAGKTDKAIEYCFRAIETDPKLGNPYNDIGVYLIQQEKYLDAIRWFNKAKEAPRYEVRAYPYFNSGCCWENLGYLEKARAEFEAALELDPNYTPAKLGLKKLMARYN</sequence>
<evidence type="ECO:0008006" key="8">
    <source>
        <dbReference type="Google" id="ProtNLM"/>
    </source>
</evidence>
<dbReference type="EMBL" id="NPDZ01000010">
    <property type="protein sequence ID" value="PJZ72441.1"/>
    <property type="molecule type" value="Genomic_DNA"/>
</dbReference>
<evidence type="ECO:0000256" key="3">
    <source>
        <dbReference type="PROSITE-ProRule" id="PRU00339"/>
    </source>
</evidence>
<evidence type="ECO:0000313" key="5">
    <source>
        <dbReference type="EMBL" id="PJZ72441.1"/>
    </source>
</evidence>
<dbReference type="EMBL" id="NPDY01000011">
    <property type="protein sequence ID" value="PJZ69298.1"/>
    <property type="molecule type" value="Genomic_DNA"/>
</dbReference>
<keyword evidence="1" id="KW-0677">Repeat</keyword>
<accession>A0A2M9ZKC4</accession>
<dbReference type="AlphaFoldDB" id="A0A2M9ZKC4"/>
<protein>
    <recommendedName>
        <fullName evidence="8">Tetratricopeptide repeat protein</fullName>
    </recommendedName>
</protein>
<dbReference type="PROSITE" id="PS50005">
    <property type="entry name" value="TPR"/>
    <property type="match status" value="2"/>
</dbReference>
<keyword evidence="6" id="KW-1185">Reference proteome</keyword>
<dbReference type="SMART" id="SM00028">
    <property type="entry name" value="TPR"/>
    <property type="match status" value="4"/>
</dbReference>
<keyword evidence="2 3" id="KW-0802">TPR repeat</keyword>
<dbReference type="PANTHER" id="PTHR12558">
    <property type="entry name" value="CELL DIVISION CYCLE 16,23,27"/>
    <property type="match status" value="1"/>
</dbReference>
<evidence type="ECO:0000313" key="6">
    <source>
        <dbReference type="Proteomes" id="UP000231962"/>
    </source>
</evidence>
<gene>
    <name evidence="4" type="ORF">CH360_11930</name>
    <name evidence="5" type="ORF">CH373_14690</name>
</gene>
<dbReference type="Proteomes" id="UP000231962">
    <property type="component" value="Unassembled WGS sequence"/>
</dbReference>
<dbReference type="OrthoDB" id="9814042at2"/>
<dbReference type="Gene3D" id="1.25.40.10">
    <property type="entry name" value="Tetratricopeptide repeat domain"/>
    <property type="match status" value="2"/>
</dbReference>
<dbReference type="Pfam" id="PF13181">
    <property type="entry name" value="TPR_8"/>
    <property type="match status" value="1"/>
</dbReference>
<evidence type="ECO:0000313" key="7">
    <source>
        <dbReference type="Proteomes" id="UP000231990"/>
    </source>
</evidence>
<feature type="repeat" description="TPR" evidence="3">
    <location>
        <begin position="45"/>
        <end position="78"/>
    </location>
</feature>
<name>A0A2M9ZKC4_9LEPT</name>
<feature type="repeat" description="TPR" evidence="3">
    <location>
        <begin position="115"/>
        <end position="148"/>
    </location>
</feature>
<dbReference type="SUPFAM" id="SSF48452">
    <property type="entry name" value="TPR-like"/>
    <property type="match status" value="1"/>
</dbReference>
<dbReference type="InterPro" id="IPR019734">
    <property type="entry name" value="TPR_rpt"/>
</dbReference>
<evidence type="ECO:0000256" key="2">
    <source>
        <dbReference type="ARBA" id="ARBA00022803"/>
    </source>
</evidence>
<evidence type="ECO:0000313" key="4">
    <source>
        <dbReference type="EMBL" id="PJZ69298.1"/>
    </source>
</evidence>